<keyword evidence="4" id="KW-0479">Metal-binding</keyword>
<evidence type="ECO:0000256" key="4">
    <source>
        <dbReference type="PROSITE-ProRule" id="PRU00042"/>
    </source>
</evidence>
<comment type="similarity">
    <text evidence="2">Belongs to the ARS2 family.</text>
</comment>
<dbReference type="PANTHER" id="PTHR13165">
    <property type="entry name" value="ARSENITE-RESISTANCE PROTEIN 2"/>
    <property type="match status" value="1"/>
</dbReference>
<protein>
    <recommendedName>
        <fullName evidence="6">C2H2-type domain-containing protein</fullName>
    </recommendedName>
</protein>
<dbReference type="GO" id="GO:0008270">
    <property type="term" value="F:zinc ion binding"/>
    <property type="evidence" value="ECO:0007669"/>
    <property type="project" value="UniProtKB-KW"/>
</dbReference>
<dbReference type="PROSITE" id="PS50157">
    <property type="entry name" value="ZINC_FINGER_C2H2_2"/>
    <property type="match status" value="1"/>
</dbReference>
<evidence type="ECO:0000259" key="6">
    <source>
        <dbReference type="PROSITE" id="PS50157"/>
    </source>
</evidence>
<keyword evidence="4" id="KW-0862">Zinc</keyword>
<gene>
    <name evidence="7" type="ORF">E3P86_03392</name>
</gene>
<dbReference type="GO" id="GO:0016070">
    <property type="term" value="P:RNA metabolic process"/>
    <property type="evidence" value="ECO:0007669"/>
    <property type="project" value="UniProtKB-ARBA"/>
</dbReference>
<dbReference type="Pfam" id="PF04959">
    <property type="entry name" value="ARS2"/>
    <property type="match status" value="1"/>
</dbReference>
<accession>A0A4T0IQ39</accession>
<feature type="compositionally biased region" description="Polar residues" evidence="5">
    <location>
        <begin position="188"/>
        <end position="198"/>
    </location>
</feature>
<evidence type="ECO:0000256" key="1">
    <source>
        <dbReference type="ARBA" id="ARBA00004123"/>
    </source>
</evidence>
<organism evidence="7 8">
    <name type="scientific">Wallemia ichthyophaga</name>
    <dbReference type="NCBI Taxonomy" id="245174"/>
    <lineage>
        <taxon>Eukaryota</taxon>
        <taxon>Fungi</taxon>
        <taxon>Dikarya</taxon>
        <taxon>Basidiomycota</taxon>
        <taxon>Wallemiomycotina</taxon>
        <taxon>Wallemiomycetes</taxon>
        <taxon>Wallemiales</taxon>
        <taxon>Wallemiaceae</taxon>
        <taxon>Wallemia</taxon>
    </lineage>
</organism>
<evidence type="ECO:0000256" key="3">
    <source>
        <dbReference type="ARBA" id="ARBA00023242"/>
    </source>
</evidence>
<feature type="region of interest" description="Disordered" evidence="5">
    <location>
        <begin position="176"/>
        <end position="198"/>
    </location>
</feature>
<dbReference type="InterPro" id="IPR021933">
    <property type="entry name" value="SERRATE/Ars2_N"/>
</dbReference>
<feature type="compositionally biased region" description="Low complexity" evidence="5">
    <location>
        <begin position="618"/>
        <end position="630"/>
    </location>
</feature>
<dbReference type="GO" id="GO:0031047">
    <property type="term" value="P:regulatory ncRNA-mediated gene silencing"/>
    <property type="evidence" value="ECO:0007669"/>
    <property type="project" value="UniProtKB-ARBA"/>
</dbReference>
<proteinExistence type="inferred from homology"/>
<dbReference type="InterPro" id="IPR039727">
    <property type="entry name" value="SE/Ars2"/>
</dbReference>
<dbReference type="PANTHER" id="PTHR13165:SF0">
    <property type="entry name" value="SERRATE RNA EFFECTOR MOLECULE HOMOLOG"/>
    <property type="match status" value="1"/>
</dbReference>
<dbReference type="Pfam" id="PF12066">
    <property type="entry name" value="SERRATE_Ars2_N"/>
    <property type="match status" value="1"/>
</dbReference>
<evidence type="ECO:0000256" key="2">
    <source>
        <dbReference type="ARBA" id="ARBA00005407"/>
    </source>
</evidence>
<dbReference type="InterPro" id="IPR013087">
    <property type="entry name" value="Znf_C2H2_type"/>
</dbReference>
<feature type="domain" description="C2H2-type" evidence="6">
    <location>
        <begin position="458"/>
        <end position="482"/>
    </location>
</feature>
<feature type="region of interest" description="Disordered" evidence="5">
    <location>
        <begin position="1"/>
        <end position="52"/>
    </location>
</feature>
<comment type="subcellular location">
    <subcellularLocation>
        <location evidence="1">Nucleus</location>
    </subcellularLocation>
</comment>
<dbReference type="Proteomes" id="UP000310689">
    <property type="component" value="Unassembled WGS sequence"/>
</dbReference>
<comment type="caution">
    <text evidence="7">The sequence shown here is derived from an EMBL/GenBank/DDBJ whole genome shotgun (WGS) entry which is preliminary data.</text>
</comment>
<dbReference type="PROSITE" id="PS00028">
    <property type="entry name" value="ZINC_FINGER_C2H2_1"/>
    <property type="match status" value="1"/>
</dbReference>
<keyword evidence="3" id="KW-0539">Nucleus</keyword>
<reference evidence="7 8" key="1">
    <citation type="submission" date="2019-03" db="EMBL/GenBank/DDBJ databases">
        <title>Sequencing 23 genomes of Wallemia ichthyophaga.</title>
        <authorList>
            <person name="Gostincar C."/>
        </authorList>
    </citation>
    <scope>NUCLEOTIDE SEQUENCE [LARGE SCALE GENOMIC DNA]</scope>
    <source>
        <strain evidence="7 8">EXF-6200</strain>
    </source>
</reference>
<evidence type="ECO:0000256" key="5">
    <source>
        <dbReference type="SAM" id="MobiDB-lite"/>
    </source>
</evidence>
<feature type="compositionally biased region" description="Basic and acidic residues" evidence="5">
    <location>
        <begin position="1"/>
        <end position="41"/>
    </location>
</feature>
<sequence>MRLIDRLGKKKEEGEKRRRDKKSDRSSKDEKEKEEDKEQIRKSSIVPEIDPTTKEAQLMSHPTNPNTSNSSQSIPVNPNDLEYLIGFKDFIFWLKLSGKFNPNEDKDELYNKYLQYRKLFHSRQCYTLFLQQKHQPWFVEKYYPSKEDHRNHLKLRGWNSKPRDFIEDLNSGAFDSVSFDKPPKDSNESTQTTPYTIQPPNHPQLFIKSIPPAIGRSKLESYFSQLDGFDYLALSDPQAVKRYHRTGWVSYKQGIDLDYYLKNQLSHPKIDTFTLYINKCDTPITTKAKVAPPISNTPDRLRQDLGNIKKLCTHLESTYNTISNNDLSINISQHISNAITKLNISDHTTRLKKELDLYILYLRNAFNTCYYSASIHDFKEELVRKSCIYYRNTANPPDNHEDAYDSHKSDNWMRHLDEKISSLIEPNFDYLACGGFDYDEQVTAVVSKLIKKEDENKFRCLECTKLFRATEFIEKHILNKHSEMIDVDKLDDIVAFNNYIRDPNRVNPLADLPACVNRRFPGAAIARQREAEKERERTEREKANRREYYEPGAYDRYNNERYDYDRDYERGMGHAVFKHKRPHEYNDEGGVKRFKSVGIPSWARNVPQHTLPPSYREAPSASANPASVNPRRIPPPPGAKVDPRAGGSSNTYEDLDTVAGGDDVELQY</sequence>
<name>A0A4T0IQ39_WALIC</name>
<evidence type="ECO:0000313" key="8">
    <source>
        <dbReference type="Proteomes" id="UP000310689"/>
    </source>
</evidence>
<feature type="region of interest" description="Disordered" evidence="5">
    <location>
        <begin position="603"/>
        <end position="668"/>
    </location>
</feature>
<keyword evidence="4" id="KW-0863">Zinc-finger</keyword>
<dbReference type="AlphaFoldDB" id="A0A4T0IQ39"/>
<dbReference type="EMBL" id="SPOI01000241">
    <property type="protein sequence ID" value="TIB31077.1"/>
    <property type="molecule type" value="Genomic_DNA"/>
</dbReference>
<evidence type="ECO:0000313" key="7">
    <source>
        <dbReference type="EMBL" id="TIB31077.1"/>
    </source>
</evidence>
<dbReference type="GO" id="GO:0016604">
    <property type="term" value="C:nuclear body"/>
    <property type="evidence" value="ECO:0007669"/>
    <property type="project" value="TreeGrafter"/>
</dbReference>
<dbReference type="InterPro" id="IPR007042">
    <property type="entry name" value="SERRATE/Ars2_C"/>
</dbReference>